<dbReference type="Gene3D" id="3.30.530.20">
    <property type="match status" value="1"/>
</dbReference>
<comment type="caution">
    <text evidence="3">The sequence shown here is derived from an EMBL/GenBank/DDBJ whole genome shotgun (WGS) entry which is preliminary data.</text>
</comment>
<organism evidence="3 4">
    <name type="scientific">Agromyces binzhouensis</name>
    <dbReference type="NCBI Taxonomy" id="1817495"/>
    <lineage>
        <taxon>Bacteria</taxon>
        <taxon>Bacillati</taxon>
        <taxon>Actinomycetota</taxon>
        <taxon>Actinomycetes</taxon>
        <taxon>Micrococcales</taxon>
        <taxon>Microbacteriaceae</taxon>
        <taxon>Agromyces</taxon>
    </lineage>
</organism>
<dbReference type="OrthoDB" id="9803476at2"/>
<evidence type="ECO:0000313" key="3">
    <source>
        <dbReference type="EMBL" id="RXZ41373.1"/>
    </source>
</evidence>
<feature type="domain" description="Activator of Hsp90 ATPase homologue 1/2-like C-terminal" evidence="2">
    <location>
        <begin position="14"/>
        <end position="141"/>
    </location>
</feature>
<dbReference type="InterPro" id="IPR023393">
    <property type="entry name" value="START-like_dom_sf"/>
</dbReference>
<keyword evidence="4" id="KW-1185">Reference proteome</keyword>
<evidence type="ECO:0000259" key="2">
    <source>
        <dbReference type="Pfam" id="PF08327"/>
    </source>
</evidence>
<dbReference type="Pfam" id="PF08327">
    <property type="entry name" value="AHSA1"/>
    <property type="match status" value="1"/>
</dbReference>
<name>A0A4Q2J8C8_9MICO</name>
<comment type="similarity">
    <text evidence="1">Belongs to the AHA1 family.</text>
</comment>
<reference evidence="3 4" key="1">
    <citation type="submission" date="2019-01" db="EMBL/GenBank/DDBJ databases">
        <authorList>
            <person name="Li J."/>
        </authorList>
    </citation>
    <scope>NUCLEOTIDE SEQUENCE [LARGE SCALE GENOMIC DNA]</scope>
    <source>
        <strain evidence="3 4">CGMCC 4.7180</strain>
    </source>
</reference>
<dbReference type="AlphaFoldDB" id="A0A4Q2J8C8"/>
<sequence length="144" mass="15962">MLEDLVVTSAVEVNASPERVWAVITDPAAAREYMFGARLEADWMVGGALRWSGEWQGRPYEDHGTVLEFDPPHRLVHTHFSPRRTSGLEPDDHHTLTWTIDGAGDAPTVLSLSQDNNATPESAAHAKRVWDALVAKVKEIAERP</sequence>
<protein>
    <submittedName>
        <fullName evidence="3">ATPase</fullName>
    </submittedName>
</protein>
<evidence type="ECO:0000313" key="4">
    <source>
        <dbReference type="Proteomes" id="UP000292881"/>
    </source>
</evidence>
<evidence type="ECO:0000256" key="1">
    <source>
        <dbReference type="ARBA" id="ARBA00006817"/>
    </source>
</evidence>
<dbReference type="InterPro" id="IPR013538">
    <property type="entry name" value="ASHA1/2-like_C"/>
</dbReference>
<dbReference type="Proteomes" id="UP000292881">
    <property type="component" value="Unassembled WGS sequence"/>
</dbReference>
<dbReference type="RefSeq" id="WP_129235905.1">
    <property type="nucleotide sequence ID" value="NZ_SDPL01000535.1"/>
</dbReference>
<proteinExistence type="inferred from homology"/>
<accession>A0A4Q2J8C8</accession>
<dbReference type="EMBL" id="SDPL01000535">
    <property type="protein sequence ID" value="RXZ41373.1"/>
    <property type="molecule type" value="Genomic_DNA"/>
</dbReference>
<gene>
    <name evidence="3" type="ORF">ESO86_16510</name>
</gene>
<dbReference type="SUPFAM" id="SSF55961">
    <property type="entry name" value="Bet v1-like"/>
    <property type="match status" value="1"/>
</dbReference>